<proteinExistence type="predicted"/>
<protein>
    <recommendedName>
        <fullName evidence="1">DUF7041 domain-containing protein</fullName>
    </recommendedName>
</protein>
<dbReference type="OrthoDB" id="10257314at2759"/>
<reference evidence="2" key="1">
    <citation type="submission" date="2020-07" db="EMBL/GenBank/DDBJ databases">
        <title>The High-quality genome of the commercially important snow crab, Chionoecetes opilio.</title>
        <authorList>
            <person name="Jeong J.-H."/>
            <person name="Ryu S."/>
        </authorList>
    </citation>
    <scope>NUCLEOTIDE SEQUENCE</scope>
    <source>
        <strain evidence="2">MADBK_172401_WGS</strain>
        <tissue evidence="2">Digestive gland</tissue>
    </source>
</reference>
<accession>A0A8J4YHB5</accession>
<dbReference type="EMBL" id="JACEEZ010003549">
    <property type="protein sequence ID" value="KAG0727287.1"/>
    <property type="molecule type" value="Genomic_DNA"/>
</dbReference>
<evidence type="ECO:0000259" key="1">
    <source>
        <dbReference type="Pfam" id="PF23055"/>
    </source>
</evidence>
<dbReference type="InterPro" id="IPR055469">
    <property type="entry name" value="DUF7041"/>
</dbReference>
<name>A0A8J4YHB5_CHIOP</name>
<evidence type="ECO:0000313" key="3">
    <source>
        <dbReference type="Proteomes" id="UP000770661"/>
    </source>
</evidence>
<organism evidence="2 3">
    <name type="scientific">Chionoecetes opilio</name>
    <name type="common">Atlantic snow crab</name>
    <name type="synonym">Cancer opilio</name>
    <dbReference type="NCBI Taxonomy" id="41210"/>
    <lineage>
        <taxon>Eukaryota</taxon>
        <taxon>Metazoa</taxon>
        <taxon>Ecdysozoa</taxon>
        <taxon>Arthropoda</taxon>
        <taxon>Crustacea</taxon>
        <taxon>Multicrustacea</taxon>
        <taxon>Malacostraca</taxon>
        <taxon>Eumalacostraca</taxon>
        <taxon>Eucarida</taxon>
        <taxon>Decapoda</taxon>
        <taxon>Pleocyemata</taxon>
        <taxon>Brachyura</taxon>
        <taxon>Eubrachyura</taxon>
        <taxon>Majoidea</taxon>
        <taxon>Majidae</taxon>
        <taxon>Chionoecetes</taxon>
    </lineage>
</organism>
<dbReference type="AlphaFoldDB" id="A0A8J4YHB5"/>
<dbReference type="PANTHER" id="PTHR33327:SF3">
    <property type="entry name" value="RNA-DIRECTED DNA POLYMERASE"/>
    <property type="match status" value="1"/>
</dbReference>
<dbReference type="PANTHER" id="PTHR33327">
    <property type="entry name" value="ENDONUCLEASE"/>
    <property type="match status" value="1"/>
</dbReference>
<dbReference type="Pfam" id="PF23055">
    <property type="entry name" value="DUF7041"/>
    <property type="match status" value="1"/>
</dbReference>
<feature type="domain" description="DUF7041" evidence="1">
    <location>
        <begin position="31"/>
        <end position="88"/>
    </location>
</feature>
<gene>
    <name evidence="2" type="ORF">GWK47_034967</name>
</gene>
<comment type="caution">
    <text evidence="2">The sequence shown here is derived from an EMBL/GenBank/DDBJ whole genome shotgun (WGS) entry which is preliminary data.</text>
</comment>
<dbReference type="Proteomes" id="UP000770661">
    <property type="component" value="Unassembled WGS sequence"/>
</dbReference>
<evidence type="ECO:0000313" key="2">
    <source>
        <dbReference type="EMBL" id="KAG0727287.1"/>
    </source>
</evidence>
<sequence>MATERLKLPSFHHNVQDWLLHVQGYLANTSANDQQKFNAVVCALPTEVATLIQSTLTSPPDSSRFAALKSALLDVYRRPDQHHLQELYTMTLGDMRPSILWQLMQLIDIRCNMSLPTAVLRSMYIQKLPWEGATDLTYTLTSRIVYLYGLQELRTSPTPWPAASSTCMGYEV</sequence>
<keyword evidence="3" id="KW-1185">Reference proteome</keyword>